<dbReference type="SUPFAM" id="SSF88946">
    <property type="entry name" value="Sigma2 domain of RNA polymerase sigma factors"/>
    <property type="match status" value="1"/>
</dbReference>
<dbReference type="InterPro" id="IPR014284">
    <property type="entry name" value="RNA_pol_sigma-70_dom"/>
</dbReference>
<evidence type="ECO:0000259" key="7">
    <source>
        <dbReference type="Pfam" id="PF08281"/>
    </source>
</evidence>
<reference evidence="8" key="1">
    <citation type="submission" date="2022-12" db="EMBL/GenBank/DDBJ databases">
        <title>Paraconexibacter alkalitolerans sp. nov. and Baekduia alba sp. nov., isolated from soil and emended description of the genera Paraconexibacter (Chun et al., 2020) and Baekduia (An et al., 2020).</title>
        <authorList>
            <person name="Vieira S."/>
            <person name="Huber K.J."/>
            <person name="Geppert A."/>
            <person name="Wolf J."/>
            <person name="Neumann-Schaal M."/>
            <person name="Muesken M."/>
            <person name="Overmann J."/>
        </authorList>
    </citation>
    <scope>NUCLEOTIDE SEQUENCE</scope>
    <source>
        <strain evidence="8">AEG42_29</strain>
    </source>
</reference>
<evidence type="ECO:0000256" key="2">
    <source>
        <dbReference type="ARBA" id="ARBA00023015"/>
    </source>
</evidence>
<accession>A0AAU7AWH5</accession>
<evidence type="ECO:0000256" key="3">
    <source>
        <dbReference type="ARBA" id="ARBA00023082"/>
    </source>
</evidence>
<keyword evidence="5" id="KW-0804">Transcription</keyword>
<dbReference type="SUPFAM" id="SSF88659">
    <property type="entry name" value="Sigma3 and sigma4 domains of RNA polymerase sigma factors"/>
    <property type="match status" value="1"/>
</dbReference>
<dbReference type="InterPro" id="IPR013324">
    <property type="entry name" value="RNA_pol_sigma_r3/r4-like"/>
</dbReference>
<comment type="similarity">
    <text evidence="1">Belongs to the sigma-70 factor family. ECF subfamily.</text>
</comment>
<keyword evidence="4" id="KW-0238">DNA-binding</keyword>
<dbReference type="InterPro" id="IPR007627">
    <property type="entry name" value="RNA_pol_sigma70_r2"/>
</dbReference>
<dbReference type="GO" id="GO:0016987">
    <property type="term" value="F:sigma factor activity"/>
    <property type="evidence" value="ECO:0007669"/>
    <property type="project" value="UniProtKB-KW"/>
</dbReference>
<proteinExistence type="inferred from homology"/>
<dbReference type="PANTHER" id="PTHR43133">
    <property type="entry name" value="RNA POLYMERASE ECF-TYPE SIGMA FACTO"/>
    <property type="match status" value="1"/>
</dbReference>
<dbReference type="Pfam" id="PF04542">
    <property type="entry name" value="Sigma70_r2"/>
    <property type="match status" value="1"/>
</dbReference>
<feature type="domain" description="RNA polymerase sigma factor 70 region 4 type 2" evidence="7">
    <location>
        <begin position="129"/>
        <end position="175"/>
    </location>
</feature>
<dbReference type="KEGG" id="parq:DSM112329_02807"/>
<dbReference type="NCBIfam" id="TIGR02937">
    <property type="entry name" value="sigma70-ECF"/>
    <property type="match status" value="1"/>
</dbReference>
<dbReference type="PANTHER" id="PTHR43133:SF8">
    <property type="entry name" value="RNA POLYMERASE SIGMA FACTOR HI_1459-RELATED"/>
    <property type="match status" value="1"/>
</dbReference>
<evidence type="ECO:0000256" key="4">
    <source>
        <dbReference type="ARBA" id="ARBA00023125"/>
    </source>
</evidence>
<dbReference type="Pfam" id="PF08281">
    <property type="entry name" value="Sigma70_r4_2"/>
    <property type="match status" value="1"/>
</dbReference>
<evidence type="ECO:0000259" key="6">
    <source>
        <dbReference type="Pfam" id="PF04542"/>
    </source>
</evidence>
<sequence>MMSNGRDDSDADLLAASGVDGRAFEAFYRRHERLVLGWLIRRAPTVEDAADLTAETFAAAWLARDKFVTHEAGAAPWLLGIAQNKLRMSARRRRIERDATLRLGLDRVRLDERTRREIEQLFSDADAWLADLPADQREAVSAFVLDDERYADIAQRLQIGQPAVRKRVSRGLARLRHNLTDQGAR</sequence>
<dbReference type="InterPro" id="IPR039425">
    <property type="entry name" value="RNA_pol_sigma-70-like"/>
</dbReference>
<dbReference type="GO" id="GO:0003677">
    <property type="term" value="F:DNA binding"/>
    <property type="evidence" value="ECO:0007669"/>
    <property type="project" value="UniProtKB-KW"/>
</dbReference>
<evidence type="ECO:0000256" key="5">
    <source>
        <dbReference type="ARBA" id="ARBA00023163"/>
    </source>
</evidence>
<dbReference type="InterPro" id="IPR013325">
    <property type="entry name" value="RNA_pol_sigma_r2"/>
</dbReference>
<dbReference type="InterPro" id="IPR036388">
    <property type="entry name" value="WH-like_DNA-bd_sf"/>
</dbReference>
<name>A0AAU7AWH5_9ACTN</name>
<evidence type="ECO:0000313" key="8">
    <source>
        <dbReference type="EMBL" id="XAY05946.1"/>
    </source>
</evidence>
<gene>
    <name evidence="8" type="ORF">DSM112329_02807</name>
</gene>
<dbReference type="EMBL" id="CP114014">
    <property type="protein sequence ID" value="XAY05946.1"/>
    <property type="molecule type" value="Genomic_DNA"/>
</dbReference>
<keyword evidence="3" id="KW-0731">Sigma factor</keyword>
<keyword evidence="2" id="KW-0805">Transcription regulation</keyword>
<protein>
    <submittedName>
        <fullName evidence="8">RNA polymerase sigma factor</fullName>
    </submittedName>
</protein>
<dbReference type="InterPro" id="IPR013249">
    <property type="entry name" value="RNA_pol_sigma70_r4_t2"/>
</dbReference>
<dbReference type="AlphaFoldDB" id="A0AAU7AWH5"/>
<dbReference type="RefSeq" id="WP_354697175.1">
    <property type="nucleotide sequence ID" value="NZ_CP114014.1"/>
</dbReference>
<dbReference type="Gene3D" id="1.10.10.10">
    <property type="entry name" value="Winged helix-like DNA-binding domain superfamily/Winged helix DNA-binding domain"/>
    <property type="match status" value="1"/>
</dbReference>
<dbReference type="GO" id="GO:0006352">
    <property type="term" value="P:DNA-templated transcription initiation"/>
    <property type="evidence" value="ECO:0007669"/>
    <property type="project" value="InterPro"/>
</dbReference>
<feature type="domain" description="RNA polymerase sigma-70 region 2" evidence="6">
    <location>
        <begin position="27"/>
        <end position="94"/>
    </location>
</feature>
<dbReference type="Gene3D" id="1.10.1740.10">
    <property type="match status" value="1"/>
</dbReference>
<organism evidence="8">
    <name type="scientific">Paraconexibacter sp. AEG42_29</name>
    <dbReference type="NCBI Taxonomy" id="2997339"/>
    <lineage>
        <taxon>Bacteria</taxon>
        <taxon>Bacillati</taxon>
        <taxon>Actinomycetota</taxon>
        <taxon>Thermoleophilia</taxon>
        <taxon>Solirubrobacterales</taxon>
        <taxon>Paraconexibacteraceae</taxon>
        <taxon>Paraconexibacter</taxon>
    </lineage>
</organism>
<evidence type="ECO:0000256" key="1">
    <source>
        <dbReference type="ARBA" id="ARBA00010641"/>
    </source>
</evidence>